<feature type="region of interest" description="Disordered" evidence="1">
    <location>
        <begin position="67"/>
        <end position="130"/>
    </location>
</feature>
<evidence type="ECO:0000313" key="3">
    <source>
        <dbReference type="EMBL" id="CAA9285639.1"/>
    </source>
</evidence>
<dbReference type="Gene3D" id="3.40.50.40">
    <property type="match status" value="1"/>
</dbReference>
<dbReference type="InterPro" id="IPR036152">
    <property type="entry name" value="Asp/glu_Ase-like_sf"/>
</dbReference>
<evidence type="ECO:0000256" key="1">
    <source>
        <dbReference type="SAM" id="MobiDB-lite"/>
    </source>
</evidence>
<evidence type="ECO:0000259" key="2">
    <source>
        <dbReference type="Pfam" id="PF17763"/>
    </source>
</evidence>
<keyword evidence="3" id="KW-0378">Hydrolase</keyword>
<feature type="compositionally biased region" description="Basic residues" evidence="1">
    <location>
        <begin position="80"/>
        <end position="91"/>
    </location>
</feature>
<feature type="compositionally biased region" description="Pro residues" evidence="1">
    <location>
        <begin position="111"/>
        <end position="123"/>
    </location>
</feature>
<dbReference type="InterPro" id="IPR006034">
    <property type="entry name" value="Asparaginase/glutaminase-like"/>
</dbReference>
<reference evidence="3" key="1">
    <citation type="submission" date="2020-02" db="EMBL/GenBank/DDBJ databases">
        <authorList>
            <person name="Meier V. D."/>
        </authorList>
    </citation>
    <scope>NUCLEOTIDE SEQUENCE</scope>
    <source>
        <strain evidence="3">AVDCRST_MAG08</strain>
    </source>
</reference>
<gene>
    <name evidence="3" type="ORF">AVDCRST_MAG08-4179</name>
</gene>
<accession>A0A6J4JS05</accession>
<feature type="non-terminal residue" evidence="3">
    <location>
        <position position="1"/>
    </location>
</feature>
<proteinExistence type="predicted"/>
<protein>
    <submittedName>
        <fullName evidence="3">L-asparaginase</fullName>
        <ecNumber evidence="3">3.5.1.1</ecNumber>
    </submittedName>
</protein>
<dbReference type="SUPFAM" id="SSF53774">
    <property type="entry name" value="Glutaminase/Asparaginase"/>
    <property type="match status" value="1"/>
</dbReference>
<dbReference type="GO" id="GO:0004067">
    <property type="term" value="F:asparaginase activity"/>
    <property type="evidence" value="ECO:0007669"/>
    <property type="project" value="UniProtKB-UniRule"/>
</dbReference>
<dbReference type="PIRSF" id="PIRSF001220">
    <property type="entry name" value="L-ASNase_gatD"/>
    <property type="match status" value="1"/>
</dbReference>
<organism evidence="3">
    <name type="scientific">uncultured Acetobacteraceae bacterium</name>
    <dbReference type="NCBI Taxonomy" id="169975"/>
    <lineage>
        <taxon>Bacteria</taxon>
        <taxon>Pseudomonadati</taxon>
        <taxon>Pseudomonadota</taxon>
        <taxon>Alphaproteobacteria</taxon>
        <taxon>Acetobacterales</taxon>
        <taxon>Acetobacteraceae</taxon>
        <taxon>environmental samples</taxon>
    </lineage>
</organism>
<feature type="domain" description="Asparaginase/glutaminase C-terminal" evidence="2">
    <location>
        <begin position="15"/>
        <end position="75"/>
    </location>
</feature>
<dbReference type="PIRSF" id="PIRSF500176">
    <property type="entry name" value="L_ASNase"/>
    <property type="match status" value="1"/>
</dbReference>
<dbReference type="InterPro" id="IPR027473">
    <property type="entry name" value="L-asparaginase_C"/>
</dbReference>
<dbReference type="PROSITE" id="PS51732">
    <property type="entry name" value="ASN_GLN_ASE_3"/>
    <property type="match status" value="1"/>
</dbReference>
<dbReference type="AlphaFoldDB" id="A0A6J4JS05"/>
<dbReference type="Pfam" id="PF17763">
    <property type="entry name" value="Asparaginase_C"/>
    <property type="match status" value="1"/>
</dbReference>
<dbReference type="EMBL" id="CADCTG010000329">
    <property type="protein sequence ID" value="CAA9285639.1"/>
    <property type="molecule type" value="Genomic_DNA"/>
</dbReference>
<sequence>RRQHVPVRSDAMPPVEIVAMYGGADGQLVRAAVEQGARGVVVQALGMGNMNQPMFAAIKDAIGRGVPVVSAPRAPPAGRPPRRRGRPRAPRRPPAPLSGDDEDGRRVPQQSAPPEPPASAPRPVPRRRTFLAGLASTGVFAMVTAADAQNVDRRGLSTPIGVERL</sequence>
<dbReference type="EC" id="3.5.1.1" evidence="3"/>
<name>A0A6J4JS05_9PROT</name>
<dbReference type="InterPro" id="IPR040919">
    <property type="entry name" value="Asparaginase_C"/>
</dbReference>